<gene>
    <name evidence="1" type="ORF">MM415B01811_0005</name>
</gene>
<dbReference type="EMBL" id="MT141232">
    <property type="protein sequence ID" value="QJA56653.1"/>
    <property type="molecule type" value="Genomic_DNA"/>
</dbReference>
<organism evidence="1">
    <name type="scientific">viral metagenome</name>
    <dbReference type="NCBI Taxonomy" id="1070528"/>
    <lineage>
        <taxon>unclassified sequences</taxon>
        <taxon>metagenomes</taxon>
        <taxon>organismal metagenomes</taxon>
    </lineage>
</organism>
<sequence>MKIFMGIDPGETGAFAIIDADMDVIALADFHDRQYAYPADKSSMKAVIEEAQSMPKQGVSSTFKYGVNFGRWLEWLDIAGIPYQRIRPAKWKKAVCDGGARRGKDGKEYSLELARRLFPSVSEELKRKKDHNRAEALLIALYCRNQWEK</sequence>
<reference evidence="1" key="1">
    <citation type="submission" date="2020-03" db="EMBL/GenBank/DDBJ databases">
        <title>The deep terrestrial virosphere.</title>
        <authorList>
            <person name="Holmfeldt K."/>
            <person name="Nilsson E."/>
            <person name="Simone D."/>
            <person name="Lopez-Fernandez M."/>
            <person name="Wu X."/>
            <person name="de Brujin I."/>
            <person name="Lundin D."/>
            <person name="Andersson A."/>
            <person name="Bertilsson S."/>
            <person name="Dopson M."/>
        </authorList>
    </citation>
    <scope>NUCLEOTIDE SEQUENCE</scope>
    <source>
        <strain evidence="1">MM415B01811</strain>
    </source>
</reference>
<dbReference type="GO" id="GO:0003676">
    <property type="term" value="F:nucleic acid binding"/>
    <property type="evidence" value="ECO:0007669"/>
    <property type="project" value="InterPro"/>
</dbReference>
<evidence type="ECO:0000313" key="1">
    <source>
        <dbReference type="EMBL" id="QJA56653.1"/>
    </source>
</evidence>
<accession>A0A6M3IGY2</accession>
<proteinExistence type="predicted"/>
<dbReference type="SUPFAM" id="SSF53098">
    <property type="entry name" value="Ribonuclease H-like"/>
    <property type="match status" value="1"/>
</dbReference>
<protein>
    <submittedName>
        <fullName evidence="1">Uncharacterized protein</fullName>
    </submittedName>
</protein>
<dbReference type="InterPro" id="IPR036397">
    <property type="entry name" value="RNaseH_sf"/>
</dbReference>
<dbReference type="AlphaFoldDB" id="A0A6M3IGY2"/>
<dbReference type="PANTHER" id="PTHR36015">
    <property type="entry name" value="HOLLIDAY JUNCTION RESOLVASE MOC1, CHLOROPLASTIC-RELATED"/>
    <property type="match status" value="1"/>
</dbReference>
<dbReference type="InterPro" id="IPR045290">
    <property type="entry name" value="MOC1-like"/>
</dbReference>
<dbReference type="CDD" id="cd22992">
    <property type="entry name" value="MOC1"/>
    <property type="match status" value="1"/>
</dbReference>
<dbReference type="Gene3D" id="3.30.420.10">
    <property type="entry name" value="Ribonuclease H-like superfamily/Ribonuclease H"/>
    <property type="match status" value="1"/>
</dbReference>
<dbReference type="GO" id="GO:0008821">
    <property type="term" value="F:crossover junction DNA endonuclease activity"/>
    <property type="evidence" value="ECO:0007669"/>
    <property type="project" value="InterPro"/>
</dbReference>
<name>A0A6M3IGY2_9ZZZZ</name>
<dbReference type="PANTHER" id="PTHR36015:SF6">
    <property type="entry name" value="HOLLIDAY JUNCTION RESOLVASE MOC1, CHLOROPLASTIC-RELATED"/>
    <property type="match status" value="1"/>
</dbReference>
<dbReference type="InterPro" id="IPR012337">
    <property type="entry name" value="RNaseH-like_sf"/>
</dbReference>